<evidence type="ECO:0000256" key="1">
    <source>
        <dbReference type="ARBA" id="ARBA00004651"/>
    </source>
</evidence>
<organism evidence="9 10">
    <name type="scientific">Paenibacillus foliorum</name>
    <dbReference type="NCBI Taxonomy" id="2654974"/>
    <lineage>
        <taxon>Bacteria</taxon>
        <taxon>Bacillati</taxon>
        <taxon>Bacillota</taxon>
        <taxon>Bacilli</taxon>
        <taxon>Bacillales</taxon>
        <taxon>Paenibacillaceae</taxon>
        <taxon>Paenibacillus</taxon>
    </lineage>
</organism>
<evidence type="ECO:0000256" key="5">
    <source>
        <dbReference type="ARBA" id="ARBA00022989"/>
    </source>
</evidence>
<feature type="transmembrane region" description="Helical" evidence="7">
    <location>
        <begin position="177"/>
        <end position="200"/>
    </location>
</feature>
<dbReference type="EMBL" id="WHOD01000121">
    <property type="protein sequence ID" value="NOU97845.1"/>
    <property type="molecule type" value="Genomic_DNA"/>
</dbReference>
<dbReference type="GO" id="GO:0005886">
    <property type="term" value="C:plasma membrane"/>
    <property type="evidence" value="ECO:0007669"/>
    <property type="project" value="UniProtKB-SubCell"/>
</dbReference>
<accession>A0A972H376</accession>
<dbReference type="Gene3D" id="1.10.3720.10">
    <property type="entry name" value="MetI-like"/>
    <property type="match status" value="1"/>
</dbReference>
<sequence length="314" mass="34732">MLKVLLRKGTELILVLFFVSLIVFFTFRLLPGDPAQMRLGMDPAPEAVEALRNEMGLDKPLVVQYAKWIGDVVRGDLGKSMFDGKPVTELLSEKIPKTFELAIYGALLAIVIAVPFGVLAVLNKNSWIDKTARVFSLFGFSIPAYWLAVLLMLLFAYKIHWLPAGGYVPFNDSPSGHFKALILPVITVGIINSAQIFRYLRSGMLEVISQDFIRTARAKGVSEWSVIAKHVARNALPSLITIVALNFSLLLSGMVITEQIFAWPGVGWLMIQSILSRDYDVVQGAVLMSAVIIVLINLLADLINALLDPRIKHN</sequence>
<dbReference type="Proteomes" id="UP000641588">
    <property type="component" value="Unassembled WGS sequence"/>
</dbReference>
<feature type="transmembrane region" description="Helical" evidence="7">
    <location>
        <begin position="134"/>
        <end position="157"/>
    </location>
</feature>
<dbReference type="InterPro" id="IPR000515">
    <property type="entry name" value="MetI-like"/>
</dbReference>
<evidence type="ECO:0000313" key="10">
    <source>
        <dbReference type="Proteomes" id="UP000641588"/>
    </source>
</evidence>
<dbReference type="PANTHER" id="PTHR43163:SF6">
    <property type="entry name" value="DIPEPTIDE TRANSPORT SYSTEM PERMEASE PROTEIN DPPB-RELATED"/>
    <property type="match status" value="1"/>
</dbReference>
<evidence type="ECO:0000256" key="3">
    <source>
        <dbReference type="ARBA" id="ARBA00022475"/>
    </source>
</evidence>
<feature type="transmembrane region" description="Helical" evidence="7">
    <location>
        <begin position="239"/>
        <end position="261"/>
    </location>
</feature>
<dbReference type="InterPro" id="IPR035906">
    <property type="entry name" value="MetI-like_sf"/>
</dbReference>
<comment type="caution">
    <text evidence="9">The sequence shown here is derived from an EMBL/GenBank/DDBJ whole genome shotgun (WGS) entry which is preliminary data.</text>
</comment>
<dbReference type="InterPro" id="IPR045621">
    <property type="entry name" value="BPD_transp_1_N"/>
</dbReference>
<dbReference type="RefSeq" id="WP_171656083.1">
    <property type="nucleotide sequence ID" value="NZ_WHOD01000121.1"/>
</dbReference>
<feature type="transmembrane region" description="Helical" evidence="7">
    <location>
        <begin position="101"/>
        <end position="122"/>
    </location>
</feature>
<feature type="transmembrane region" description="Helical" evidence="7">
    <location>
        <begin position="281"/>
        <end position="307"/>
    </location>
</feature>
<dbReference type="SUPFAM" id="SSF161098">
    <property type="entry name" value="MetI-like"/>
    <property type="match status" value="1"/>
</dbReference>
<feature type="domain" description="ABC transmembrane type-1" evidence="8">
    <location>
        <begin position="95"/>
        <end position="304"/>
    </location>
</feature>
<keyword evidence="4 7" id="KW-0812">Transmembrane</keyword>
<comment type="similarity">
    <text evidence="7">Belongs to the binding-protein-dependent transport system permease family.</text>
</comment>
<dbReference type="PROSITE" id="PS50928">
    <property type="entry name" value="ABC_TM1"/>
    <property type="match status" value="1"/>
</dbReference>
<dbReference type="Pfam" id="PF19300">
    <property type="entry name" value="BPD_transp_1_N"/>
    <property type="match status" value="1"/>
</dbReference>
<protein>
    <submittedName>
        <fullName evidence="9">ABC transporter permease subunit</fullName>
    </submittedName>
</protein>
<reference evidence="9" key="1">
    <citation type="submission" date="2019-10" db="EMBL/GenBank/DDBJ databases">
        <title>Description of Paenibacillus glebae sp. nov.</title>
        <authorList>
            <person name="Carlier A."/>
            <person name="Qi S."/>
        </authorList>
    </citation>
    <scope>NUCLEOTIDE SEQUENCE</scope>
    <source>
        <strain evidence="9">LMG 31456</strain>
    </source>
</reference>
<evidence type="ECO:0000256" key="6">
    <source>
        <dbReference type="ARBA" id="ARBA00023136"/>
    </source>
</evidence>
<dbReference type="AlphaFoldDB" id="A0A972H376"/>
<evidence type="ECO:0000313" key="9">
    <source>
        <dbReference type="EMBL" id="NOU97845.1"/>
    </source>
</evidence>
<name>A0A972H376_9BACL</name>
<dbReference type="Pfam" id="PF00528">
    <property type="entry name" value="BPD_transp_1"/>
    <property type="match status" value="1"/>
</dbReference>
<dbReference type="PANTHER" id="PTHR43163">
    <property type="entry name" value="DIPEPTIDE TRANSPORT SYSTEM PERMEASE PROTEIN DPPB-RELATED"/>
    <property type="match status" value="1"/>
</dbReference>
<evidence type="ECO:0000256" key="4">
    <source>
        <dbReference type="ARBA" id="ARBA00022692"/>
    </source>
</evidence>
<evidence type="ECO:0000256" key="2">
    <source>
        <dbReference type="ARBA" id="ARBA00022448"/>
    </source>
</evidence>
<proteinExistence type="inferred from homology"/>
<evidence type="ECO:0000256" key="7">
    <source>
        <dbReference type="RuleBase" id="RU363032"/>
    </source>
</evidence>
<keyword evidence="6 7" id="KW-0472">Membrane</keyword>
<gene>
    <name evidence="9" type="ORF">GC093_32135</name>
</gene>
<comment type="subcellular location">
    <subcellularLocation>
        <location evidence="1 7">Cell membrane</location>
        <topology evidence="1 7">Multi-pass membrane protein</topology>
    </subcellularLocation>
</comment>
<keyword evidence="5 7" id="KW-1133">Transmembrane helix</keyword>
<dbReference type="CDD" id="cd06261">
    <property type="entry name" value="TM_PBP2"/>
    <property type="match status" value="1"/>
</dbReference>
<dbReference type="GO" id="GO:0055085">
    <property type="term" value="P:transmembrane transport"/>
    <property type="evidence" value="ECO:0007669"/>
    <property type="project" value="InterPro"/>
</dbReference>
<keyword evidence="2 7" id="KW-0813">Transport</keyword>
<keyword evidence="3" id="KW-1003">Cell membrane</keyword>
<feature type="transmembrane region" description="Helical" evidence="7">
    <location>
        <begin position="12"/>
        <end position="30"/>
    </location>
</feature>
<evidence type="ECO:0000259" key="8">
    <source>
        <dbReference type="PROSITE" id="PS50928"/>
    </source>
</evidence>
<keyword evidence="10" id="KW-1185">Reference proteome</keyword>